<keyword evidence="1" id="KW-1133">Transmembrane helix</keyword>
<feature type="transmembrane region" description="Helical" evidence="1">
    <location>
        <begin position="114"/>
        <end position="132"/>
    </location>
</feature>
<organism evidence="2 3">
    <name type="scientific">Neolewinella litorea</name>
    <dbReference type="NCBI Taxonomy" id="2562452"/>
    <lineage>
        <taxon>Bacteria</taxon>
        <taxon>Pseudomonadati</taxon>
        <taxon>Bacteroidota</taxon>
        <taxon>Saprospiria</taxon>
        <taxon>Saprospirales</taxon>
        <taxon>Lewinellaceae</taxon>
        <taxon>Neolewinella</taxon>
    </lineage>
</organism>
<sequence>MLVPSLISIVVLVLVHLFVSRLGLSGIPRSKWLSLGGGISVTYIFLHVLPEFAEYQEMFAEHTSDDVLNFMEHHIYGFALLGLVAFYALERAAKRSKQSHREPSEEVEEDDTSVFWIHMFSFMVYNGIIGYLLWGREDQSTMGLVYYVLAMAFHFMVTDFSLYQHYQELYRRRGRWMVVAALVGGWALGLTVEIAEIHVGMIFAFVAGGVIMNVLKEELPEERKSNIWAFLTGVVAYAVLLIAT</sequence>
<name>A0A4S4NIA8_9BACT</name>
<feature type="transmembrane region" description="Helical" evidence="1">
    <location>
        <begin position="31"/>
        <end position="49"/>
    </location>
</feature>
<evidence type="ECO:0000256" key="1">
    <source>
        <dbReference type="SAM" id="Phobius"/>
    </source>
</evidence>
<feature type="transmembrane region" description="Helical" evidence="1">
    <location>
        <begin position="197"/>
        <end position="215"/>
    </location>
</feature>
<feature type="transmembrane region" description="Helical" evidence="1">
    <location>
        <begin position="144"/>
        <end position="162"/>
    </location>
</feature>
<dbReference type="OrthoDB" id="21325at2"/>
<keyword evidence="3" id="KW-1185">Reference proteome</keyword>
<feature type="transmembrane region" description="Helical" evidence="1">
    <location>
        <begin position="75"/>
        <end position="93"/>
    </location>
</feature>
<feature type="transmembrane region" description="Helical" evidence="1">
    <location>
        <begin position="174"/>
        <end position="191"/>
    </location>
</feature>
<feature type="transmembrane region" description="Helical" evidence="1">
    <location>
        <begin position="227"/>
        <end position="243"/>
    </location>
</feature>
<evidence type="ECO:0000313" key="3">
    <source>
        <dbReference type="Proteomes" id="UP000308528"/>
    </source>
</evidence>
<dbReference type="Proteomes" id="UP000308528">
    <property type="component" value="Unassembled WGS sequence"/>
</dbReference>
<feature type="transmembrane region" description="Helical" evidence="1">
    <location>
        <begin position="6"/>
        <end position="24"/>
    </location>
</feature>
<protein>
    <recommendedName>
        <fullName evidence="4">ZIP Zinc transporter</fullName>
    </recommendedName>
</protein>
<dbReference type="RefSeq" id="WP_136459562.1">
    <property type="nucleotide sequence ID" value="NZ_SRSF01000004.1"/>
</dbReference>
<comment type="caution">
    <text evidence="2">The sequence shown here is derived from an EMBL/GenBank/DDBJ whole genome shotgun (WGS) entry which is preliminary data.</text>
</comment>
<keyword evidence="1" id="KW-0812">Transmembrane</keyword>
<evidence type="ECO:0000313" key="2">
    <source>
        <dbReference type="EMBL" id="THH39429.1"/>
    </source>
</evidence>
<gene>
    <name evidence="2" type="ORF">E4021_11800</name>
</gene>
<dbReference type="EMBL" id="SRSF01000004">
    <property type="protein sequence ID" value="THH39429.1"/>
    <property type="molecule type" value="Genomic_DNA"/>
</dbReference>
<keyword evidence="1" id="KW-0472">Membrane</keyword>
<evidence type="ECO:0008006" key="4">
    <source>
        <dbReference type="Google" id="ProtNLM"/>
    </source>
</evidence>
<proteinExistence type="predicted"/>
<accession>A0A4S4NIA8</accession>
<reference evidence="2 3" key="1">
    <citation type="submission" date="2019-04" db="EMBL/GenBank/DDBJ databases">
        <title>Lewinella litorea sp. nov., isolated from a marine sand.</title>
        <authorList>
            <person name="Yoon J.-H."/>
        </authorList>
    </citation>
    <scope>NUCLEOTIDE SEQUENCE [LARGE SCALE GENOMIC DNA]</scope>
    <source>
        <strain evidence="2 3">HSMS-39</strain>
    </source>
</reference>
<dbReference type="AlphaFoldDB" id="A0A4S4NIA8"/>